<evidence type="ECO:0000259" key="1">
    <source>
        <dbReference type="Pfam" id="PF01370"/>
    </source>
</evidence>
<organism evidence="2 3">
    <name type="scientific">Myroides phaeus</name>
    <dbReference type="NCBI Taxonomy" id="702745"/>
    <lineage>
        <taxon>Bacteria</taxon>
        <taxon>Pseudomonadati</taxon>
        <taxon>Bacteroidota</taxon>
        <taxon>Flavobacteriia</taxon>
        <taxon>Flavobacteriales</taxon>
        <taxon>Flavobacteriaceae</taxon>
        <taxon>Myroides</taxon>
    </lineage>
</organism>
<dbReference type="SUPFAM" id="SSF51735">
    <property type="entry name" value="NAD(P)-binding Rossmann-fold domains"/>
    <property type="match status" value="1"/>
</dbReference>
<keyword evidence="3" id="KW-1185">Reference proteome</keyword>
<dbReference type="AlphaFoldDB" id="A0A1G8C6Q7"/>
<dbReference type="InterPro" id="IPR051783">
    <property type="entry name" value="NAD(P)-dependent_oxidoreduct"/>
</dbReference>
<dbReference type="Proteomes" id="UP000243588">
    <property type="component" value="Unassembled WGS sequence"/>
</dbReference>
<dbReference type="InterPro" id="IPR001509">
    <property type="entry name" value="Epimerase_deHydtase"/>
</dbReference>
<dbReference type="Pfam" id="PF01370">
    <property type="entry name" value="Epimerase"/>
    <property type="match status" value="1"/>
</dbReference>
<dbReference type="GO" id="GO:0005737">
    <property type="term" value="C:cytoplasm"/>
    <property type="evidence" value="ECO:0007669"/>
    <property type="project" value="TreeGrafter"/>
</dbReference>
<feature type="domain" description="NAD-dependent epimerase/dehydratase" evidence="1">
    <location>
        <begin position="2"/>
        <end position="228"/>
    </location>
</feature>
<dbReference type="STRING" id="702745.SAMN05421818_103153"/>
<dbReference type="PANTHER" id="PTHR48079">
    <property type="entry name" value="PROTEIN YEEZ"/>
    <property type="match status" value="1"/>
</dbReference>
<dbReference type="PANTHER" id="PTHR48079:SF6">
    <property type="entry name" value="NAD(P)-BINDING DOMAIN-CONTAINING PROTEIN-RELATED"/>
    <property type="match status" value="1"/>
</dbReference>
<evidence type="ECO:0000313" key="3">
    <source>
        <dbReference type="Proteomes" id="UP000243588"/>
    </source>
</evidence>
<gene>
    <name evidence="2" type="ORF">SAMN05421818_103153</name>
</gene>
<accession>A0A1G8C6Q7</accession>
<dbReference type="GO" id="GO:0004029">
    <property type="term" value="F:aldehyde dehydrogenase (NAD+) activity"/>
    <property type="evidence" value="ECO:0007669"/>
    <property type="project" value="TreeGrafter"/>
</dbReference>
<protein>
    <submittedName>
        <fullName evidence="2">Nucleoside-diphosphate-sugar epimerase</fullName>
    </submittedName>
</protein>
<dbReference type="Gene3D" id="3.40.50.720">
    <property type="entry name" value="NAD(P)-binding Rossmann-like Domain"/>
    <property type="match status" value="1"/>
</dbReference>
<dbReference type="RefSeq" id="WP_090405809.1">
    <property type="nucleotide sequence ID" value="NZ_FNDQ01000003.1"/>
</dbReference>
<name>A0A1G8C6Q7_9FLAO</name>
<dbReference type="InterPro" id="IPR036291">
    <property type="entry name" value="NAD(P)-bd_dom_sf"/>
</dbReference>
<dbReference type="EMBL" id="FNDQ01000003">
    <property type="protein sequence ID" value="SDH41074.1"/>
    <property type="molecule type" value="Genomic_DNA"/>
</dbReference>
<proteinExistence type="predicted"/>
<sequence>MILITGATGLVGTHLLLHLLQTEGAVRAIYRDEDSIKKTKSFFSLKKADHLFLKIEWVKADITDIPALEEAFQNIEYVYHCAALVSFDPRDEKKLRKTNIEGTANLVNLSIDFKIKKFCFVSSIAALGETLNKDNIITEKTDWNPELYHSDYAITKYGAEMEVWRGTQEGLNVVIVNPGIIFGVGFNNEGSNEFFHKVSKDFPFYTKGMAAIVSATDVVKAMTLLMQSDIVNERFTLVSNNISYQDLINDIADLMGKKRPTINATVTHCNLAWRLDHFVSMVTRKKRSFTRSIAQASHSKYIYDNSKVIQAISFQFEPIQVYLPQVAAYHLQKLNDPSSL</sequence>
<reference evidence="3" key="1">
    <citation type="submission" date="2016-10" db="EMBL/GenBank/DDBJ databases">
        <authorList>
            <person name="Varghese N."/>
            <person name="Submissions S."/>
        </authorList>
    </citation>
    <scope>NUCLEOTIDE SEQUENCE [LARGE SCALE GENOMIC DNA]</scope>
    <source>
        <strain evidence="3">DSM 23313</strain>
    </source>
</reference>
<evidence type="ECO:0000313" key="2">
    <source>
        <dbReference type="EMBL" id="SDH41074.1"/>
    </source>
</evidence>